<evidence type="ECO:0000256" key="2">
    <source>
        <dbReference type="ARBA" id="ARBA00022729"/>
    </source>
</evidence>
<accession>A0A5S9PRC8</accession>
<gene>
    <name evidence="5" type="primary">slt</name>
    <name evidence="5" type="ORF">OPDIPICF_01094</name>
</gene>
<protein>
    <submittedName>
        <fullName evidence="5">Soluble lytic murein transglycosylase</fullName>
        <ecNumber evidence="5">4.2.2.-</ecNumber>
    </submittedName>
</protein>
<dbReference type="InterPro" id="IPR000189">
    <property type="entry name" value="Transglyc_AS"/>
</dbReference>
<dbReference type="GO" id="GO:0004553">
    <property type="term" value="F:hydrolase activity, hydrolyzing O-glycosyl compounds"/>
    <property type="evidence" value="ECO:0007669"/>
    <property type="project" value="InterPro"/>
</dbReference>
<comment type="similarity">
    <text evidence="1">Belongs to the transglycosylase Slt family.</text>
</comment>
<dbReference type="Gene3D" id="1.25.20.10">
    <property type="entry name" value="Bacterial muramidases"/>
    <property type="match status" value="1"/>
</dbReference>
<keyword evidence="2" id="KW-0732">Signal</keyword>
<sequence>MTNDSAAIAAAKRAAMKVAIQHASVTIKVICLTLFATTVWGSTSPESAFVYPDYREAREVYQQARKALKQKKVSRYQKLRADLDNYPLAPYLDVLFLRSQFTRNASNSAFDDLHNRVDQWITENSTNYLTPTLRNHWLNYLAVEGYWEEFTHYYIKEEATESNRCFAAGHHIRTLTNIKSKLSDEAWLPVTALWLSPRSVSKTCDSVFARWKKSGQLTPAVAWQRYQLALNAGQHTLAKYLRRYLSKDDASLSLKLASPKRYTAFWFDAFSSNSDTLAINSNLTSDSIKRVITRLLPDHGEHLRPVLMQATIPGLTPAHHTRSVRLAAWYLLKDNPDSASDWLDDVEHQTPDVTTFQLRTAIVSKNWGRYQWLYQQASTDLQQLPEWRYWYARAQRNTGLVAQKIEERPRAILEQLAKERHFWGFITAEDAKQAYPVGQADELTNPPSEAVVQAIMPAIELHILKRPLTSENEWTHATRNFTPAELKQAARAASHFNMHDKAFRALAGAQAWDALEQRFPLMYMEHFTKHSEKHALNPFWLLAMARQESAFSPHAQSSVGARGVLQLMPATARKVARSLQMPYSRKRLSDPAYNIALGSRYLKDLLKTFDNNYVLATAAYNAGPHRVKRWLEDQPMTEDWVHWVSTIPYKETRKYVTNILTYSLIYQTRARNAEFNLADFVPPADSGLPES</sequence>
<feature type="domain" description="Transglycosylase SLT" evidence="3">
    <location>
        <begin position="527"/>
        <end position="640"/>
    </location>
</feature>
<dbReference type="Pfam" id="PF14718">
    <property type="entry name" value="SLT_L"/>
    <property type="match status" value="1"/>
</dbReference>
<dbReference type="PANTHER" id="PTHR37423">
    <property type="entry name" value="SOLUBLE LYTIC MUREIN TRANSGLYCOSYLASE-RELATED"/>
    <property type="match status" value="1"/>
</dbReference>
<evidence type="ECO:0000313" key="5">
    <source>
        <dbReference type="EMBL" id="CAA0106652.1"/>
    </source>
</evidence>
<dbReference type="InterPro" id="IPR023346">
    <property type="entry name" value="Lysozyme-like_dom_sf"/>
</dbReference>
<reference evidence="5 6" key="1">
    <citation type="submission" date="2019-11" db="EMBL/GenBank/DDBJ databases">
        <authorList>
            <person name="Holert J."/>
        </authorList>
    </citation>
    <scope>NUCLEOTIDE SEQUENCE [LARGE SCALE GENOMIC DNA]</scope>
    <source>
        <strain evidence="5">SB11_3</strain>
    </source>
</reference>
<dbReference type="OrthoDB" id="92254at2"/>
<feature type="domain" description="Lytic transglycosylase superhelical linker" evidence="4">
    <location>
        <begin position="458"/>
        <end position="515"/>
    </location>
</feature>
<dbReference type="AlphaFoldDB" id="A0A5S9PRC8"/>
<dbReference type="InterPro" id="IPR037061">
    <property type="entry name" value="Lytic_TGlycoase_superhlx_L_sf"/>
</dbReference>
<organism evidence="5 6">
    <name type="scientific">BD1-7 clade bacterium</name>
    <dbReference type="NCBI Taxonomy" id="2029982"/>
    <lineage>
        <taxon>Bacteria</taxon>
        <taxon>Pseudomonadati</taxon>
        <taxon>Pseudomonadota</taxon>
        <taxon>Gammaproteobacteria</taxon>
        <taxon>Cellvibrionales</taxon>
        <taxon>Spongiibacteraceae</taxon>
        <taxon>BD1-7 clade</taxon>
    </lineage>
</organism>
<evidence type="ECO:0000259" key="3">
    <source>
        <dbReference type="Pfam" id="PF01464"/>
    </source>
</evidence>
<evidence type="ECO:0000259" key="4">
    <source>
        <dbReference type="Pfam" id="PF14718"/>
    </source>
</evidence>
<dbReference type="PANTHER" id="PTHR37423:SF5">
    <property type="entry name" value="SOLUBLE LYTIC MUREIN TRANSGLYCOSYLASE"/>
    <property type="match status" value="1"/>
</dbReference>
<dbReference type="GO" id="GO:0016020">
    <property type="term" value="C:membrane"/>
    <property type="evidence" value="ECO:0007669"/>
    <property type="project" value="InterPro"/>
</dbReference>
<keyword evidence="5" id="KW-0456">Lyase</keyword>
<dbReference type="CDD" id="cd13401">
    <property type="entry name" value="Slt70-like"/>
    <property type="match status" value="1"/>
</dbReference>
<dbReference type="SUPFAM" id="SSF53955">
    <property type="entry name" value="Lysozyme-like"/>
    <property type="match status" value="1"/>
</dbReference>
<keyword evidence="6" id="KW-1185">Reference proteome</keyword>
<dbReference type="InterPro" id="IPR008258">
    <property type="entry name" value="Transglycosylase_SLT_dom_1"/>
</dbReference>
<dbReference type="GO" id="GO:0042597">
    <property type="term" value="C:periplasmic space"/>
    <property type="evidence" value="ECO:0007669"/>
    <property type="project" value="InterPro"/>
</dbReference>
<dbReference type="InterPro" id="IPR012289">
    <property type="entry name" value="Lytic_TGlycosylase_superhlx_L"/>
</dbReference>
<dbReference type="GO" id="GO:0000270">
    <property type="term" value="P:peptidoglycan metabolic process"/>
    <property type="evidence" value="ECO:0007669"/>
    <property type="project" value="InterPro"/>
</dbReference>
<dbReference type="Proteomes" id="UP000441399">
    <property type="component" value="Unassembled WGS sequence"/>
</dbReference>
<dbReference type="EMBL" id="CACSIO010000012">
    <property type="protein sequence ID" value="CAA0106652.1"/>
    <property type="molecule type" value="Genomic_DNA"/>
</dbReference>
<dbReference type="SUPFAM" id="SSF48435">
    <property type="entry name" value="Bacterial muramidases"/>
    <property type="match status" value="1"/>
</dbReference>
<dbReference type="Gene3D" id="1.10.530.10">
    <property type="match status" value="1"/>
</dbReference>
<dbReference type="Gene3D" id="1.10.1240.20">
    <property type="entry name" value="Lytic transglycosylase, superhelical linker domain"/>
    <property type="match status" value="1"/>
</dbReference>
<dbReference type="Pfam" id="PF01464">
    <property type="entry name" value="SLT"/>
    <property type="match status" value="1"/>
</dbReference>
<dbReference type="EC" id="4.2.2.-" evidence="5"/>
<proteinExistence type="inferred from homology"/>
<dbReference type="InterPro" id="IPR008939">
    <property type="entry name" value="Lytic_TGlycosylase_superhlx_U"/>
</dbReference>
<evidence type="ECO:0000256" key="1">
    <source>
        <dbReference type="ARBA" id="ARBA00007734"/>
    </source>
</evidence>
<evidence type="ECO:0000313" key="6">
    <source>
        <dbReference type="Proteomes" id="UP000441399"/>
    </source>
</evidence>
<dbReference type="GO" id="GO:0008933">
    <property type="term" value="F:peptidoglycan lytic transglycosylase activity"/>
    <property type="evidence" value="ECO:0007669"/>
    <property type="project" value="InterPro"/>
</dbReference>
<dbReference type="PROSITE" id="PS00922">
    <property type="entry name" value="TRANSGLYCOSYLASE"/>
    <property type="match status" value="1"/>
</dbReference>
<name>A0A5S9PRC8_9GAMM</name>